<evidence type="ECO:0000313" key="3">
    <source>
        <dbReference type="WBParaSite" id="Pan_g5491.t1"/>
    </source>
</evidence>
<protein>
    <submittedName>
        <fullName evidence="3">Methyltranfer_dom domain-containing protein</fullName>
    </submittedName>
</protein>
<reference evidence="3" key="2">
    <citation type="submission" date="2020-10" db="UniProtKB">
        <authorList>
            <consortium name="WormBaseParasite"/>
        </authorList>
    </citation>
    <scope>IDENTIFICATION</scope>
</reference>
<evidence type="ECO:0000259" key="1">
    <source>
        <dbReference type="Pfam" id="PF13679"/>
    </source>
</evidence>
<feature type="domain" description="Methyltransferase" evidence="1">
    <location>
        <begin position="101"/>
        <end position="234"/>
    </location>
</feature>
<dbReference type="AlphaFoldDB" id="A0A7E4W0V9"/>
<dbReference type="WBParaSite" id="Pan_g5491.t1">
    <property type="protein sequence ID" value="Pan_g5491.t1"/>
    <property type="gene ID" value="Pan_g5491"/>
</dbReference>
<dbReference type="InterPro" id="IPR029063">
    <property type="entry name" value="SAM-dependent_MTases_sf"/>
</dbReference>
<sequence>MDDIDSLTKFLKKSEVWFKYEILDLLRAKTLQALHIDFAELRKMTTEELLKIPYEDNGEISEKFPKFAAFIKECNEMSIMNTPPAALPERAIPSELFHKVKEKKAYELSQIMPLILTELEKAKVETVIDIGCGVGNMLRILNHFGYYTIGIESDHLYAELARNNNPKSDIIETHLDNDNIFDLLVNLQHNRDTPTAIISLHGCGDLQSTILTLFTSVDRVDFPVLVTVGCCYNKRNSAEILSEAVAKSLNDNELHISPSAMRLAGDRGLQFWKDQPKETLEFHANCMFKRAMIHLCFSDRKNYRNYRGRIGDLPDDPALFAQTMLLDYEGQHNGRLTSSQQHDLTQKVQAYQPCKPWIQRLAIMQAALQGPLESLLQLDAYHYLLENGRPTARLVPVFDATRSPRNMAIVYNAAD</sequence>
<dbReference type="PANTHER" id="PTHR12496:SF0">
    <property type="entry name" value="METHYLTRANSFERASE DOMAIN-CONTAINING PROTEIN"/>
    <property type="match status" value="1"/>
</dbReference>
<proteinExistence type="predicted"/>
<keyword evidence="2" id="KW-1185">Reference proteome</keyword>
<accession>A0A7E4W0V9</accession>
<dbReference type="InterPro" id="IPR052220">
    <property type="entry name" value="METTL25"/>
</dbReference>
<dbReference type="CDD" id="cd02440">
    <property type="entry name" value="AdoMet_MTases"/>
    <property type="match status" value="1"/>
</dbReference>
<dbReference type="Proteomes" id="UP000492821">
    <property type="component" value="Unassembled WGS sequence"/>
</dbReference>
<dbReference type="InterPro" id="IPR025714">
    <property type="entry name" value="Methyltranfer_dom"/>
</dbReference>
<dbReference type="Pfam" id="PF13679">
    <property type="entry name" value="Methyltransf_32"/>
    <property type="match status" value="1"/>
</dbReference>
<dbReference type="Gene3D" id="3.40.50.150">
    <property type="entry name" value="Vaccinia Virus protein VP39"/>
    <property type="match status" value="1"/>
</dbReference>
<name>A0A7E4W0V9_PANRE</name>
<organism evidence="2 3">
    <name type="scientific">Panagrellus redivivus</name>
    <name type="common">Microworm</name>
    <dbReference type="NCBI Taxonomy" id="6233"/>
    <lineage>
        <taxon>Eukaryota</taxon>
        <taxon>Metazoa</taxon>
        <taxon>Ecdysozoa</taxon>
        <taxon>Nematoda</taxon>
        <taxon>Chromadorea</taxon>
        <taxon>Rhabditida</taxon>
        <taxon>Tylenchina</taxon>
        <taxon>Panagrolaimomorpha</taxon>
        <taxon>Panagrolaimoidea</taxon>
        <taxon>Panagrolaimidae</taxon>
        <taxon>Panagrellus</taxon>
    </lineage>
</organism>
<dbReference type="PANTHER" id="PTHR12496">
    <property type="entry name" value="CGI-41 METHYLTRANSFERASE"/>
    <property type="match status" value="1"/>
</dbReference>
<reference evidence="2" key="1">
    <citation type="journal article" date="2013" name="Genetics">
        <title>The draft genome and transcriptome of Panagrellus redivivus are shaped by the harsh demands of a free-living lifestyle.</title>
        <authorList>
            <person name="Srinivasan J."/>
            <person name="Dillman A.R."/>
            <person name="Macchietto M.G."/>
            <person name="Heikkinen L."/>
            <person name="Lakso M."/>
            <person name="Fracchia K.M."/>
            <person name="Antoshechkin I."/>
            <person name="Mortazavi A."/>
            <person name="Wong G."/>
            <person name="Sternberg P.W."/>
        </authorList>
    </citation>
    <scope>NUCLEOTIDE SEQUENCE [LARGE SCALE GENOMIC DNA]</scope>
    <source>
        <strain evidence="2">MT8872</strain>
    </source>
</reference>
<evidence type="ECO:0000313" key="2">
    <source>
        <dbReference type="Proteomes" id="UP000492821"/>
    </source>
</evidence>
<dbReference type="SUPFAM" id="SSF53335">
    <property type="entry name" value="S-adenosyl-L-methionine-dependent methyltransferases"/>
    <property type="match status" value="1"/>
</dbReference>